<dbReference type="PANTHER" id="PTHR14097:SF7">
    <property type="entry name" value="OXIDOREDUCTASE HTATIP2"/>
    <property type="match status" value="1"/>
</dbReference>
<dbReference type="InterPro" id="IPR016040">
    <property type="entry name" value="NAD(P)-bd_dom"/>
</dbReference>
<dbReference type="RefSeq" id="XP_020635040.2">
    <property type="nucleotide sequence ID" value="XM_020779381.2"/>
</dbReference>
<dbReference type="OrthoDB" id="430436at2759"/>
<gene>
    <name evidence="5" type="primary">HTATIP2</name>
</gene>
<evidence type="ECO:0000313" key="5">
    <source>
        <dbReference type="RefSeq" id="XP_020635040.2"/>
    </source>
</evidence>
<feature type="domain" description="NAD(P)-binding" evidence="3">
    <location>
        <begin position="83"/>
        <end position="229"/>
    </location>
</feature>
<name>A0A6J0SIY9_9SAUR</name>
<evidence type="ECO:0000259" key="3">
    <source>
        <dbReference type="Pfam" id="PF13460"/>
    </source>
</evidence>
<sequence length="297" mass="32017">MLRNVPFQILAGVLIPLCALYISGLYKAGVTPGFSHSALLGQLNIFFAQSLSPESGMAVPTPEELKTARESFQGKNATCFILGASGETGKELLAEILRQKLFSRVTLIGRRALDLKEPLYANVSQEIVDFEKLDESAAAFQGHDVGFCCLGTTRAKAGADGFVRVDRDYVEHSAKLAKAGGCRHFVLQSTKGADSSSSFLYLRVKGEAEARVQAVGFDRCSIFRPAVLLCDRREFRPAEWISRKILGVVALVSPTAMSVPTVTVARAMVNNVVMPAKDGQKVEVLENAAIHALGGIK</sequence>
<reference evidence="5" key="2">
    <citation type="submission" date="2025-08" db="UniProtKB">
        <authorList>
            <consortium name="RefSeq"/>
        </authorList>
    </citation>
    <scope>IDENTIFICATION</scope>
</reference>
<dbReference type="InterPro" id="IPR036291">
    <property type="entry name" value="NAD(P)-bd_dom_sf"/>
</dbReference>
<dbReference type="GO" id="GO:0005737">
    <property type="term" value="C:cytoplasm"/>
    <property type="evidence" value="ECO:0007669"/>
    <property type="project" value="TreeGrafter"/>
</dbReference>
<dbReference type="KEGG" id="pvt:110071740"/>
<keyword evidence="4" id="KW-1185">Reference proteome</keyword>
<dbReference type="Proteomes" id="UP001652642">
    <property type="component" value="Chromosome 2"/>
</dbReference>
<dbReference type="Pfam" id="PF13460">
    <property type="entry name" value="NAD_binding_10"/>
    <property type="match status" value="1"/>
</dbReference>
<dbReference type="CTD" id="10553"/>
<dbReference type="GO" id="GO:0051170">
    <property type="term" value="P:import into nucleus"/>
    <property type="evidence" value="ECO:0007669"/>
    <property type="project" value="TreeGrafter"/>
</dbReference>
<dbReference type="GeneID" id="110071740"/>
<dbReference type="PANTHER" id="PTHR14097">
    <property type="entry name" value="OXIDOREDUCTASE HTATIP2"/>
    <property type="match status" value="1"/>
</dbReference>
<organism evidence="4 5">
    <name type="scientific">Pogona vitticeps</name>
    <name type="common">central bearded dragon</name>
    <dbReference type="NCBI Taxonomy" id="103695"/>
    <lineage>
        <taxon>Eukaryota</taxon>
        <taxon>Metazoa</taxon>
        <taxon>Chordata</taxon>
        <taxon>Craniata</taxon>
        <taxon>Vertebrata</taxon>
        <taxon>Euteleostomi</taxon>
        <taxon>Lepidosauria</taxon>
        <taxon>Squamata</taxon>
        <taxon>Bifurcata</taxon>
        <taxon>Unidentata</taxon>
        <taxon>Episquamata</taxon>
        <taxon>Toxicofera</taxon>
        <taxon>Iguania</taxon>
        <taxon>Acrodonta</taxon>
        <taxon>Agamidae</taxon>
        <taxon>Amphibolurinae</taxon>
        <taxon>Pogona</taxon>
    </lineage>
</organism>
<proteinExistence type="predicted"/>
<protein>
    <recommendedName>
        <fullName evidence="2">Protein HTATIP2</fullName>
    </recommendedName>
</protein>
<dbReference type="SUPFAM" id="SSF51735">
    <property type="entry name" value="NAD(P)-binding Rossmann-fold domains"/>
    <property type="match status" value="1"/>
</dbReference>
<dbReference type="AlphaFoldDB" id="A0A6J0SIY9"/>
<evidence type="ECO:0000256" key="2">
    <source>
        <dbReference type="ARBA" id="ARBA00093604"/>
    </source>
</evidence>
<comment type="subunit">
    <text evidence="1">Monomer. Forms homodimers during oxidative stress. Interacts (via N-terminus) with elongation factor EEF1A1 (via middle-region); the interaction is direct and competes with EEF1A1 binding to guanyl-nucleotide exchange factor EEF1B2, thereby inhibiting GDP for GTP exchange and reactivation of EEF1A1. Interacts with nuclear transport receptors XPO4, IPO5/RANBP5, IPO7, IPO9 and KPNB1 as well as GCN1L1/GCN1 and LRPPRC probably through their HEAT repeats. Binds NCOA5/CIA.</text>
</comment>
<dbReference type="GO" id="GO:0003824">
    <property type="term" value="F:catalytic activity"/>
    <property type="evidence" value="ECO:0007669"/>
    <property type="project" value="UniProtKB-ARBA"/>
</dbReference>
<dbReference type="Gene3D" id="3.40.50.720">
    <property type="entry name" value="NAD(P)-binding Rossmann-like Domain"/>
    <property type="match status" value="1"/>
</dbReference>
<evidence type="ECO:0000313" key="4">
    <source>
        <dbReference type="Proteomes" id="UP001652642"/>
    </source>
</evidence>
<accession>A0A6J0SIY9</accession>
<dbReference type="CDD" id="cd05250">
    <property type="entry name" value="CC3_like_SDR_a"/>
    <property type="match status" value="1"/>
</dbReference>
<evidence type="ECO:0000256" key="1">
    <source>
        <dbReference type="ARBA" id="ARBA00093483"/>
    </source>
</evidence>
<reference evidence="4" key="1">
    <citation type="submission" date="2025-05" db="UniProtKB">
        <authorList>
            <consortium name="RefSeq"/>
        </authorList>
    </citation>
    <scope>NUCLEOTIDE SEQUENCE [LARGE SCALE GENOMIC DNA]</scope>
</reference>